<sequence>MLLVSLMGGHVMFKSTSDLEPRSQRPKTSARTAQRLIAHSMGLKLPASGFGSKELRDGFGSKELRDQEAARKSRIVSRHKQRDDAWGDD</sequence>
<evidence type="ECO:0000256" key="1">
    <source>
        <dbReference type="SAM" id="MobiDB-lite"/>
    </source>
</evidence>
<feature type="compositionally biased region" description="Basic and acidic residues" evidence="1">
    <location>
        <begin position="56"/>
        <end position="71"/>
    </location>
</feature>
<organism evidence="2 3">
    <name type="scientific">Brassica cretica</name>
    <name type="common">Mustard</name>
    <dbReference type="NCBI Taxonomy" id="69181"/>
    <lineage>
        <taxon>Eukaryota</taxon>
        <taxon>Viridiplantae</taxon>
        <taxon>Streptophyta</taxon>
        <taxon>Embryophyta</taxon>
        <taxon>Tracheophyta</taxon>
        <taxon>Spermatophyta</taxon>
        <taxon>Magnoliopsida</taxon>
        <taxon>eudicotyledons</taxon>
        <taxon>Gunneridae</taxon>
        <taxon>Pentapetalae</taxon>
        <taxon>rosids</taxon>
        <taxon>malvids</taxon>
        <taxon>Brassicales</taxon>
        <taxon>Brassicaceae</taxon>
        <taxon>Brassiceae</taxon>
        <taxon>Brassica</taxon>
    </lineage>
</organism>
<comment type="caution">
    <text evidence="2">The sequence shown here is derived from an EMBL/GenBank/DDBJ whole genome shotgun (WGS) entry which is preliminary data.</text>
</comment>
<evidence type="ECO:0000313" key="3">
    <source>
        <dbReference type="Proteomes" id="UP000712600"/>
    </source>
</evidence>
<evidence type="ECO:0000313" key="2">
    <source>
        <dbReference type="EMBL" id="KAF3515052.1"/>
    </source>
</evidence>
<name>A0A8S9PN16_BRACR</name>
<dbReference type="AlphaFoldDB" id="A0A8S9PN16"/>
<dbReference type="Proteomes" id="UP000712600">
    <property type="component" value="Unassembled WGS sequence"/>
</dbReference>
<gene>
    <name evidence="2" type="ORF">F2Q69_00000921</name>
</gene>
<reference evidence="2" key="1">
    <citation type="submission" date="2019-12" db="EMBL/GenBank/DDBJ databases">
        <title>Genome sequencing and annotation of Brassica cretica.</title>
        <authorList>
            <person name="Studholme D.J."/>
            <person name="Sarris P."/>
        </authorList>
    </citation>
    <scope>NUCLEOTIDE SEQUENCE</scope>
    <source>
        <strain evidence="2">PFS-109/04</strain>
        <tissue evidence="2">Leaf</tissue>
    </source>
</reference>
<dbReference type="PANTHER" id="PTHR21678:SF0">
    <property type="entry name" value="C3H1-TYPE DOMAIN-CONTAINING PROTEIN"/>
    <property type="match status" value="1"/>
</dbReference>
<proteinExistence type="predicted"/>
<dbReference type="EMBL" id="QGKX02001521">
    <property type="protein sequence ID" value="KAF3515052.1"/>
    <property type="molecule type" value="Genomic_DNA"/>
</dbReference>
<protein>
    <submittedName>
        <fullName evidence="2">Uncharacterized protein</fullName>
    </submittedName>
</protein>
<dbReference type="InterPro" id="IPR039884">
    <property type="entry name" value="R3HC1/R3HCL"/>
</dbReference>
<accession>A0A8S9PN16</accession>
<feature type="region of interest" description="Disordered" evidence="1">
    <location>
        <begin position="56"/>
        <end position="89"/>
    </location>
</feature>
<dbReference type="PANTHER" id="PTHR21678">
    <property type="entry name" value="GROWTH INHIBITION AND DIFFERENTIATION RELATED PROTEIN 88"/>
    <property type="match status" value="1"/>
</dbReference>